<dbReference type="InterPro" id="IPR035069">
    <property type="entry name" value="TTHA1013/TTHA0281-like"/>
</dbReference>
<evidence type="ECO:0000259" key="1">
    <source>
        <dbReference type="Pfam" id="PF15919"/>
    </source>
</evidence>
<sequence length="88" mass="9773">MADRTYRVVINKDEDGTYVAEIPTLRHCVSYGSTMEEAMQNIREALEGVLLVMEEEGLPIPDDNNVVEYSINVPASLFSRSASDFATS</sequence>
<dbReference type="EMBL" id="WHLY01000002">
    <property type="protein sequence ID" value="MPR33459.1"/>
    <property type="molecule type" value="Genomic_DNA"/>
</dbReference>
<dbReference type="Gene3D" id="3.30.160.250">
    <property type="match status" value="1"/>
</dbReference>
<dbReference type="InterPro" id="IPR051404">
    <property type="entry name" value="TA_system_antitoxin"/>
</dbReference>
<dbReference type="Proteomes" id="UP000479293">
    <property type="component" value="Unassembled WGS sequence"/>
</dbReference>
<evidence type="ECO:0000313" key="3">
    <source>
        <dbReference type="Proteomes" id="UP000479293"/>
    </source>
</evidence>
<comment type="caution">
    <text evidence="2">The sequence shown here is derived from an EMBL/GenBank/DDBJ whole genome shotgun (WGS) entry which is preliminary data.</text>
</comment>
<dbReference type="SUPFAM" id="SSF143100">
    <property type="entry name" value="TTHA1013/TTHA0281-like"/>
    <property type="match status" value="1"/>
</dbReference>
<evidence type="ECO:0000313" key="2">
    <source>
        <dbReference type="EMBL" id="MPR33459.1"/>
    </source>
</evidence>
<proteinExistence type="predicted"/>
<reference evidence="2 3" key="1">
    <citation type="submission" date="2019-10" db="EMBL/GenBank/DDBJ databases">
        <title>Draft Genome Sequence of Cytophagaceae sp. SJW1-29.</title>
        <authorList>
            <person name="Choi A."/>
        </authorList>
    </citation>
    <scope>NUCLEOTIDE SEQUENCE [LARGE SCALE GENOMIC DNA]</scope>
    <source>
        <strain evidence="2 3">SJW1-29</strain>
    </source>
</reference>
<name>A0A7C9BPY8_9BACT</name>
<dbReference type="PANTHER" id="PTHR34504:SF2">
    <property type="entry name" value="UPF0150 PROTEIN SSL0259"/>
    <property type="match status" value="1"/>
</dbReference>
<protein>
    <submittedName>
        <fullName evidence="2">Type II toxin-antitoxin system HicB family antitoxin</fullName>
    </submittedName>
</protein>
<organism evidence="2 3">
    <name type="scientific">Salmonirosea aquatica</name>
    <dbReference type="NCBI Taxonomy" id="2654236"/>
    <lineage>
        <taxon>Bacteria</taxon>
        <taxon>Pseudomonadati</taxon>
        <taxon>Bacteroidota</taxon>
        <taxon>Cytophagia</taxon>
        <taxon>Cytophagales</taxon>
        <taxon>Spirosomataceae</taxon>
        <taxon>Salmonirosea</taxon>
    </lineage>
</organism>
<gene>
    <name evidence="2" type="ORF">GBK04_08800</name>
</gene>
<keyword evidence="3" id="KW-1185">Reference proteome</keyword>
<dbReference type="PANTHER" id="PTHR34504">
    <property type="entry name" value="ANTITOXIN HICB"/>
    <property type="match status" value="1"/>
</dbReference>
<feature type="domain" description="HicB-like antitoxin of toxin-antitoxin system" evidence="1">
    <location>
        <begin position="6"/>
        <end position="69"/>
    </location>
</feature>
<dbReference type="RefSeq" id="WP_152758722.1">
    <property type="nucleotide sequence ID" value="NZ_WHLY01000002.1"/>
</dbReference>
<accession>A0A7C9BPY8</accession>
<dbReference type="Pfam" id="PF15919">
    <property type="entry name" value="HicB_lk_antitox"/>
    <property type="match status" value="1"/>
</dbReference>
<dbReference type="InterPro" id="IPR031807">
    <property type="entry name" value="HicB-like"/>
</dbReference>
<dbReference type="AlphaFoldDB" id="A0A7C9BPY8"/>